<dbReference type="PROSITE" id="PS51257">
    <property type="entry name" value="PROKAR_LIPOPROTEIN"/>
    <property type="match status" value="1"/>
</dbReference>
<organism evidence="2 3">
    <name type="scientific">Microbacterium allomyrinae</name>
    <dbReference type="NCBI Taxonomy" id="2830666"/>
    <lineage>
        <taxon>Bacteria</taxon>
        <taxon>Bacillati</taxon>
        <taxon>Actinomycetota</taxon>
        <taxon>Actinomycetes</taxon>
        <taxon>Micrococcales</taxon>
        <taxon>Microbacteriaceae</taxon>
        <taxon>Microbacterium</taxon>
    </lineage>
</organism>
<sequence>MRGPLAYALGIAALVIALSACAPAAPDPTPTPTAAFGTEEEAFAAAEATYRAYVDALNARRADPSALPDPMDFLIGDALEAEIDTHQLLTQSHVMIVGPSRLASFHGESTSSEYTEVVAVVCLDSTEARVIDESGADVTPADREPTIALESTFLKTDSELLISKSAVAEGKQC</sequence>
<dbReference type="EMBL" id="JAGTTN010000002">
    <property type="protein sequence ID" value="MCC2031950.1"/>
    <property type="molecule type" value="Genomic_DNA"/>
</dbReference>
<feature type="chain" id="PRO_5040846027" description="Nuclear transport factor 2 family protein" evidence="1">
    <location>
        <begin position="25"/>
        <end position="173"/>
    </location>
</feature>
<reference evidence="2" key="1">
    <citation type="submission" date="2021-04" db="EMBL/GenBank/DDBJ databases">
        <title>Microbacterium tenobrionis sp. nov. and Microbacterium allomyrinae sp. nov., isolated from larvae of Tenobrio molitor and Allomyrina dichotoma, respectively.</title>
        <authorList>
            <person name="Lee S.D."/>
        </authorList>
    </citation>
    <scope>NUCLEOTIDE SEQUENCE</scope>
    <source>
        <strain evidence="2">BWT-G7</strain>
    </source>
</reference>
<protein>
    <recommendedName>
        <fullName evidence="4">Nuclear transport factor 2 family protein</fullName>
    </recommendedName>
</protein>
<feature type="signal peptide" evidence="1">
    <location>
        <begin position="1"/>
        <end position="24"/>
    </location>
</feature>
<keyword evidence="3" id="KW-1185">Reference proteome</keyword>
<dbReference type="Proteomes" id="UP001139354">
    <property type="component" value="Unassembled WGS sequence"/>
</dbReference>
<proteinExistence type="predicted"/>
<dbReference type="RefSeq" id="WP_229383878.1">
    <property type="nucleotide sequence ID" value="NZ_JAGTTN010000002.1"/>
</dbReference>
<dbReference type="AlphaFoldDB" id="A0A9X1S3G0"/>
<evidence type="ECO:0000256" key="1">
    <source>
        <dbReference type="SAM" id="SignalP"/>
    </source>
</evidence>
<evidence type="ECO:0008006" key="4">
    <source>
        <dbReference type="Google" id="ProtNLM"/>
    </source>
</evidence>
<evidence type="ECO:0000313" key="3">
    <source>
        <dbReference type="Proteomes" id="UP001139354"/>
    </source>
</evidence>
<keyword evidence="1" id="KW-0732">Signal</keyword>
<gene>
    <name evidence="2" type="ORF">KEC57_07095</name>
</gene>
<comment type="caution">
    <text evidence="2">The sequence shown here is derived from an EMBL/GenBank/DDBJ whole genome shotgun (WGS) entry which is preliminary data.</text>
</comment>
<accession>A0A9X1S3G0</accession>
<name>A0A9X1S3G0_9MICO</name>
<evidence type="ECO:0000313" key="2">
    <source>
        <dbReference type="EMBL" id="MCC2031950.1"/>
    </source>
</evidence>